<dbReference type="Gene3D" id="3.40.50.2300">
    <property type="match status" value="1"/>
</dbReference>
<name>A0A8S4A786_9EUPU</name>
<evidence type="ECO:0000256" key="1">
    <source>
        <dbReference type="SAM" id="SignalP"/>
    </source>
</evidence>
<feature type="signal peptide" evidence="1">
    <location>
        <begin position="1"/>
        <end position="27"/>
    </location>
</feature>
<dbReference type="InterPro" id="IPR028082">
    <property type="entry name" value="Peripla_BP_I"/>
</dbReference>
<evidence type="ECO:0000313" key="2">
    <source>
        <dbReference type="EMBL" id="CAG5136460.1"/>
    </source>
</evidence>
<keyword evidence="1" id="KW-0732">Signal</keyword>
<comment type="caution">
    <text evidence="2">The sequence shown here is derived from an EMBL/GenBank/DDBJ whole genome shotgun (WGS) entry which is preliminary data.</text>
</comment>
<reference evidence="2" key="1">
    <citation type="submission" date="2021-04" db="EMBL/GenBank/DDBJ databases">
        <authorList>
            <consortium name="Molecular Ecology Group"/>
        </authorList>
    </citation>
    <scope>NUCLEOTIDE SEQUENCE</scope>
</reference>
<accession>A0A8S4A786</accession>
<dbReference type="AlphaFoldDB" id="A0A8S4A786"/>
<feature type="non-terminal residue" evidence="2">
    <location>
        <position position="283"/>
    </location>
</feature>
<dbReference type="SUPFAM" id="SSF53822">
    <property type="entry name" value="Periplasmic binding protein-like I"/>
    <property type="match status" value="1"/>
</dbReference>
<keyword evidence="3" id="KW-1185">Reference proteome</keyword>
<gene>
    <name evidence="2" type="ORF">CUNI_LOCUS22018</name>
</gene>
<dbReference type="Proteomes" id="UP000678393">
    <property type="component" value="Unassembled WGS sequence"/>
</dbReference>
<organism evidence="2 3">
    <name type="scientific">Candidula unifasciata</name>
    <dbReference type="NCBI Taxonomy" id="100452"/>
    <lineage>
        <taxon>Eukaryota</taxon>
        <taxon>Metazoa</taxon>
        <taxon>Spiralia</taxon>
        <taxon>Lophotrochozoa</taxon>
        <taxon>Mollusca</taxon>
        <taxon>Gastropoda</taxon>
        <taxon>Heterobranchia</taxon>
        <taxon>Euthyneura</taxon>
        <taxon>Panpulmonata</taxon>
        <taxon>Eupulmonata</taxon>
        <taxon>Stylommatophora</taxon>
        <taxon>Helicina</taxon>
        <taxon>Helicoidea</taxon>
        <taxon>Geomitridae</taxon>
        <taxon>Candidula</taxon>
    </lineage>
</organism>
<dbReference type="EMBL" id="CAJHNH020008536">
    <property type="protein sequence ID" value="CAG5136460.1"/>
    <property type="molecule type" value="Genomic_DNA"/>
</dbReference>
<sequence>MGNPMFSLPVIIIVCHVISCHIGITSTARLKETSLDQASASSGFHEDLSSYVNSVTSSGTGVGTAEHNNGKSTYKTSVSVKGNLIRITTDSEDHTNTYLQTKRTLARNGAYALVGSTSSPMLSSILSPVVSLHAKIDGGKGDILLPELHTAPDQRSISSGSVPSNTGDNHVDNLLGRLPPLGLLLPNSSITTNTYESEEIQDIFKEECNSVTIQTSFKDNNETEPAAGKPDNTLYIGGLFELSGRYVENGYSELDAALLAVDHINEKGFIPGYRLQLLFNDSK</sequence>
<evidence type="ECO:0000313" key="3">
    <source>
        <dbReference type="Proteomes" id="UP000678393"/>
    </source>
</evidence>
<feature type="chain" id="PRO_5035760039" evidence="1">
    <location>
        <begin position="28"/>
        <end position="283"/>
    </location>
</feature>
<dbReference type="OrthoDB" id="411630at2759"/>
<protein>
    <submittedName>
        <fullName evidence="2">Uncharacterized protein</fullName>
    </submittedName>
</protein>
<proteinExistence type="predicted"/>